<dbReference type="CDD" id="cd00078">
    <property type="entry name" value="HECTc"/>
    <property type="match status" value="1"/>
</dbReference>
<dbReference type="PANTHER" id="PTHR45700">
    <property type="entry name" value="UBIQUITIN-PROTEIN LIGASE E3C"/>
    <property type="match status" value="1"/>
</dbReference>
<gene>
    <name evidence="7" type="ORF">Ctob_001887</name>
</gene>
<comment type="catalytic activity">
    <reaction evidence="1">
        <text>S-ubiquitinyl-[E2 ubiquitin-conjugating enzyme]-L-cysteine + [acceptor protein]-L-lysine = [E2 ubiquitin-conjugating enzyme]-L-cysteine + N(6)-ubiquitinyl-[acceptor protein]-L-lysine.</text>
        <dbReference type="EC" id="2.3.2.26"/>
    </reaction>
</comment>
<organism evidence="7 8">
    <name type="scientific">Chrysochromulina tobinii</name>
    <dbReference type="NCBI Taxonomy" id="1460289"/>
    <lineage>
        <taxon>Eukaryota</taxon>
        <taxon>Haptista</taxon>
        <taxon>Haptophyta</taxon>
        <taxon>Prymnesiophyceae</taxon>
        <taxon>Prymnesiales</taxon>
        <taxon>Chrysochromulinaceae</taxon>
        <taxon>Chrysochromulina</taxon>
    </lineage>
</organism>
<accession>A0A0M0JDW4</accession>
<dbReference type="GO" id="GO:0016874">
    <property type="term" value="F:ligase activity"/>
    <property type="evidence" value="ECO:0007669"/>
    <property type="project" value="UniProtKB-KW"/>
</dbReference>
<protein>
    <recommendedName>
        <fullName evidence="2">HECT-type E3 ubiquitin transferase</fullName>
        <ecNumber evidence="2">2.3.2.26</ecNumber>
    </recommendedName>
</protein>
<evidence type="ECO:0000256" key="3">
    <source>
        <dbReference type="ARBA" id="ARBA00022679"/>
    </source>
</evidence>
<evidence type="ECO:0000256" key="2">
    <source>
        <dbReference type="ARBA" id="ARBA00012485"/>
    </source>
</evidence>
<evidence type="ECO:0000256" key="4">
    <source>
        <dbReference type="ARBA" id="ARBA00022786"/>
    </source>
</evidence>
<sequence>MTDRERGSNLVRRYFMQLTQGCGRKGCPNRYCFSCADGPGQLDRTAAALRSLELAQGAVHHLCDEEPPFLHIELVQELVADAMRTGKLGLLTKEVSSVFSNADALNRSFLQSDAERETLAKALHVEVEETHGLETAAIGEAYCEMLRLQSAEVLGALMNATESLLCKLQLAQLAQPTVVSDGTQLRQFVILLLNPLLLEPQYHKQVLLPLLSLIEKLPPPIADRLSSWWSLLPTRQMEQMVAVCQQFLTVRLCHTQRIDDAVIAATRVLGQLYDANEAAMAVGRRKPSEALDYRRFYNDAINLEVNLKEDYRRWKSARGEFSFCDHPFVLEPASKSRVLMYDATAQMTHEFEGAILRSLFVGATSPYLVIKVRRSHLISDTLLQMGLHKEDLKKPLKVQFVGEDGIDEGGIQKEFFQLIFAKIFDVSYGMFVYDDESRFFWFNRASLENEREFELIGMILGAAIYNGVVLDARFPHIVYKKLMGQPVGLDDLAIAFPLLARSFQQLLDMQSDDDIDSLGLVMQVSFEQWGEQKTFDLVLNGGNVAVTLANRDEYVRLYVQYLLDDSIARQFGSFQRGFHLVCGGECLQLFRWEELELLICGSPVLDFEAFERVAQYDDGFSREHPTVRLMWEVIHALSFEMKKRFLFFCTGSDRVPIKGLGNLNFVISRNGTDEERLPSAHTCFNHLLLPEYKSKEKLKDQLLKAIVDTEGFHII</sequence>
<dbReference type="Gene3D" id="3.30.2160.10">
    <property type="entry name" value="Hect, E3 ligase catalytic domain"/>
    <property type="match status" value="1"/>
</dbReference>
<dbReference type="GO" id="GO:0000209">
    <property type="term" value="P:protein polyubiquitination"/>
    <property type="evidence" value="ECO:0007669"/>
    <property type="project" value="InterPro"/>
</dbReference>
<evidence type="ECO:0000256" key="5">
    <source>
        <dbReference type="PROSITE-ProRule" id="PRU00104"/>
    </source>
</evidence>
<dbReference type="SMART" id="SM00119">
    <property type="entry name" value="HECTc"/>
    <property type="match status" value="1"/>
</dbReference>
<dbReference type="EC" id="2.3.2.26" evidence="2"/>
<dbReference type="PANTHER" id="PTHR45700:SF8">
    <property type="entry name" value="HECT-TYPE E3 UBIQUITIN TRANSFERASE"/>
    <property type="match status" value="1"/>
</dbReference>
<proteinExistence type="predicted"/>
<dbReference type="SUPFAM" id="SSF56204">
    <property type="entry name" value="Hect, E3 ligase catalytic domain"/>
    <property type="match status" value="1"/>
</dbReference>
<keyword evidence="4 5" id="KW-0833">Ubl conjugation pathway</keyword>
<keyword evidence="8" id="KW-1185">Reference proteome</keyword>
<dbReference type="Pfam" id="PF00632">
    <property type="entry name" value="HECT"/>
    <property type="match status" value="1"/>
</dbReference>
<evidence type="ECO:0000259" key="6">
    <source>
        <dbReference type="PROSITE" id="PS50237"/>
    </source>
</evidence>
<dbReference type="Proteomes" id="UP000037460">
    <property type="component" value="Unassembled WGS sequence"/>
</dbReference>
<dbReference type="Pfam" id="PF16558">
    <property type="entry name" value="AZUL"/>
    <property type="match status" value="1"/>
</dbReference>
<evidence type="ECO:0000313" key="8">
    <source>
        <dbReference type="Proteomes" id="UP000037460"/>
    </source>
</evidence>
<evidence type="ECO:0000313" key="7">
    <source>
        <dbReference type="EMBL" id="KOO24665.1"/>
    </source>
</evidence>
<dbReference type="Gene3D" id="6.10.130.10">
    <property type="entry name" value="Ubiquitin-protein ligase E3A, N-terminal zinc-binding domain (AZUL)"/>
    <property type="match status" value="1"/>
</dbReference>
<dbReference type="GO" id="GO:0061630">
    <property type="term" value="F:ubiquitin protein ligase activity"/>
    <property type="evidence" value="ECO:0007669"/>
    <property type="project" value="UniProtKB-EC"/>
</dbReference>
<keyword evidence="7" id="KW-0436">Ligase</keyword>
<name>A0A0M0JDW4_9EUKA</name>
<dbReference type="FunFam" id="3.30.2410.10:FF:000003">
    <property type="entry name" value="probable E3 ubiquitin-protein ligase HERC4 isoform X1"/>
    <property type="match status" value="1"/>
</dbReference>
<dbReference type="InterPro" id="IPR044611">
    <property type="entry name" value="E3A/B/C-like"/>
</dbReference>
<dbReference type="OrthoDB" id="5981550at2759"/>
<dbReference type="InterPro" id="IPR000569">
    <property type="entry name" value="HECT_dom"/>
</dbReference>
<evidence type="ECO:0000256" key="1">
    <source>
        <dbReference type="ARBA" id="ARBA00000885"/>
    </source>
</evidence>
<feature type="domain" description="HECT" evidence="6">
    <location>
        <begin position="388"/>
        <end position="715"/>
    </location>
</feature>
<dbReference type="AlphaFoldDB" id="A0A0M0JDW4"/>
<dbReference type="Gene3D" id="3.30.2410.10">
    <property type="entry name" value="Hect, E3 ligase catalytic domain"/>
    <property type="match status" value="1"/>
</dbReference>
<dbReference type="InterPro" id="IPR035983">
    <property type="entry name" value="Hect_E3_ubiquitin_ligase"/>
</dbReference>
<dbReference type="PROSITE" id="PS50237">
    <property type="entry name" value="HECT"/>
    <property type="match status" value="1"/>
</dbReference>
<dbReference type="InterPro" id="IPR042556">
    <property type="entry name" value="AZUL_sf"/>
</dbReference>
<comment type="caution">
    <text evidence="7">The sequence shown here is derived from an EMBL/GenBank/DDBJ whole genome shotgun (WGS) entry which is preliminary data.</text>
</comment>
<reference evidence="8" key="1">
    <citation type="journal article" date="2015" name="PLoS Genet.">
        <title>Genome Sequence and Transcriptome Analyses of Chrysochromulina tobin: Metabolic Tools for Enhanced Algal Fitness in the Prominent Order Prymnesiales (Haptophyceae).</title>
        <authorList>
            <person name="Hovde B.T."/>
            <person name="Deodato C.R."/>
            <person name="Hunsperger H.M."/>
            <person name="Ryken S.A."/>
            <person name="Yost W."/>
            <person name="Jha R.K."/>
            <person name="Patterson J."/>
            <person name="Monnat R.J. Jr."/>
            <person name="Barlow S.B."/>
            <person name="Starkenburg S.R."/>
            <person name="Cattolico R.A."/>
        </authorList>
    </citation>
    <scope>NUCLEOTIDE SEQUENCE</scope>
    <source>
        <strain evidence="8">CCMP291</strain>
    </source>
</reference>
<dbReference type="Gene3D" id="3.90.1750.10">
    <property type="entry name" value="Hect, E3 ligase catalytic domains"/>
    <property type="match status" value="1"/>
</dbReference>
<feature type="active site" description="Glycyl thioester intermediate" evidence="5">
    <location>
        <position position="683"/>
    </location>
</feature>
<dbReference type="EMBL" id="JWZX01003070">
    <property type="protein sequence ID" value="KOO24665.1"/>
    <property type="molecule type" value="Genomic_DNA"/>
</dbReference>
<dbReference type="InterPro" id="IPR032353">
    <property type="entry name" value="AZUL"/>
</dbReference>
<keyword evidence="3" id="KW-0808">Transferase</keyword>